<evidence type="ECO:0000313" key="2">
    <source>
        <dbReference type="EMBL" id="MBC8335308.1"/>
    </source>
</evidence>
<reference evidence="2 3" key="1">
    <citation type="submission" date="2020-08" db="EMBL/GenBank/DDBJ databases">
        <title>Bridging the membrane lipid divide: bacteria of the FCB group superphylum have the potential to synthesize archaeal ether lipids.</title>
        <authorList>
            <person name="Villanueva L."/>
            <person name="Von Meijenfeldt F.A.B."/>
            <person name="Westbye A.B."/>
            <person name="Yadav S."/>
            <person name="Hopmans E.C."/>
            <person name="Dutilh B.E."/>
            <person name="Sinninghe Damste J.S."/>
        </authorList>
    </citation>
    <scope>NUCLEOTIDE SEQUENCE [LARGE SCALE GENOMIC DNA]</scope>
    <source>
        <strain evidence="2">NIOZ-UU36</strain>
    </source>
</reference>
<gene>
    <name evidence="2" type="ORF">H8E29_08600</name>
</gene>
<protein>
    <submittedName>
        <fullName evidence="2">Uncharacterized protein</fullName>
    </submittedName>
</protein>
<sequence>MNMLREKLKNPVIAAFFAILIGFTLGLIWGWNIQPVEWSDATPELLRSDYQQDYLRMTIDSFLVNSDTTLTLRRWQSLGPAAPDLLEEISQAPGSQNKASIDAYGQLMNATTPNIEAPETALIEDTQVETSSTTRYILIGAGVIAVLAVAFFTVRLLRPISSKGGQATPAQQAMQFNQNTAQTDYAELGLAAPITQSMTTYVLGDDLYDESFSIESQGGEFMGEFGVGIADTIGVGDPKKVAALEIWLFDKNDIKTATKVLMSQHAFNDPDTRQRLEAKGELVLAQSQSPVKLETETLQLLVTVTDLEYGSGPLPPNSYFDRSILELAIWPKTN</sequence>
<feature type="transmembrane region" description="Helical" evidence="1">
    <location>
        <begin position="12"/>
        <end position="31"/>
    </location>
</feature>
<dbReference type="AlphaFoldDB" id="A0A8J6TF23"/>
<comment type="caution">
    <text evidence="2">The sequence shown here is derived from an EMBL/GenBank/DDBJ whole genome shotgun (WGS) entry which is preliminary data.</text>
</comment>
<evidence type="ECO:0000313" key="3">
    <source>
        <dbReference type="Proteomes" id="UP000614469"/>
    </source>
</evidence>
<proteinExistence type="predicted"/>
<evidence type="ECO:0000256" key="1">
    <source>
        <dbReference type="SAM" id="Phobius"/>
    </source>
</evidence>
<dbReference type="Proteomes" id="UP000614469">
    <property type="component" value="Unassembled WGS sequence"/>
</dbReference>
<accession>A0A8J6TF23</accession>
<keyword evidence="1" id="KW-0812">Transmembrane</keyword>
<name>A0A8J6TF23_9CHLR</name>
<keyword evidence="1" id="KW-1133">Transmembrane helix</keyword>
<organism evidence="2 3">
    <name type="scientific">Candidatus Desulfolinea nitratireducens</name>
    <dbReference type="NCBI Taxonomy" id="2841698"/>
    <lineage>
        <taxon>Bacteria</taxon>
        <taxon>Bacillati</taxon>
        <taxon>Chloroflexota</taxon>
        <taxon>Anaerolineae</taxon>
        <taxon>Anaerolineales</taxon>
        <taxon>Anaerolineales incertae sedis</taxon>
        <taxon>Candidatus Desulfolinea</taxon>
    </lineage>
</organism>
<dbReference type="EMBL" id="JACNJN010000102">
    <property type="protein sequence ID" value="MBC8335308.1"/>
    <property type="molecule type" value="Genomic_DNA"/>
</dbReference>
<keyword evidence="1" id="KW-0472">Membrane</keyword>
<feature type="transmembrane region" description="Helical" evidence="1">
    <location>
        <begin position="136"/>
        <end position="157"/>
    </location>
</feature>